<dbReference type="Proteomes" id="UP000799537">
    <property type="component" value="Unassembled WGS sequence"/>
</dbReference>
<protein>
    <recommendedName>
        <fullName evidence="3">SMP-30/Gluconolactonase/LRE-like region domain-containing protein</fullName>
    </recommendedName>
</protein>
<dbReference type="SUPFAM" id="SSF63829">
    <property type="entry name" value="Calcium-dependent phosphotriesterase"/>
    <property type="match status" value="1"/>
</dbReference>
<name>A0A6A6D7F3_ZASCE</name>
<dbReference type="InterPro" id="IPR011042">
    <property type="entry name" value="6-blade_b-propeller_TolB-like"/>
</dbReference>
<dbReference type="GeneID" id="54564375"/>
<dbReference type="RefSeq" id="XP_033674988.1">
    <property type="nucleotide sequence ID" value="XM_033811103.1"/>
</dbReference>
<sequence length="374" mass="40231">MRRSDILRGISALGNIIHVSGAPLISESYDGLYRHDGDAVHLLHQFPLGTWVENIAVRKSGKLLLTLATTPELTQLDPLHTDAGPETVYRFPDASSLTGIAEIEHDVFVAAVGNFSISEGKPQAGSWSVWNIDLSQNHTSGSNLYKITDLPELVFPNGVCSLPYPSSLGPRNILAGDLGTGKIWRVDTTVGTHQVVIDDQLTTAVPNPLIGLGGVDGIHVRDGILYFTNTGLGIFARVPINLDGTPSGSARTITHVLNATLQFDDFALSPNGEDVYLVTGSGNSIERLGLDSRSKGKIIAGNVNSTQIAEPTSCAFGRTESDWWILYVVTGGGLAVPVNGNERVWAQVLAVDTRQWSQFTDRTRAQRIGQDERG</sequence>
<gene>
    <name evidence="1" type="ORF">M409DRAFT_48977</name>
</gene>
<keyword evidence="2" id="KW-1185">Reference proteome</keyword>
<dbReference type="EMBL" id="ML993579">
    <property type="protein sequence ID" value="KAF2174099.1"/>
    <property type="molecule type" value="Genomic_DNA"/>
</dbReference>
<dbReference type="PANTHER" id="PTHR42060:SF1">
    <property type="entry name" value="NHL REPEAT-CONTAINING PROTEIN"/>
    <property type="match status" value="1"/>
</dbReference>
<evidence type="ECO:0008006" key="3">
    <source>
        <dbReference type="Google" id="ProtNLM"/>
    </source>
</evidence>
<evidence type="ECO:0000313" key="2">
    <source>
        <dbReference type="Proteomes" id="UP000799537"/>
    </source>
</evidence>
<accession>A0A6A6D7F3</accession>
<dbReference type="InterPro" id="IPR052998">
    <property type="entry name" value="Hetero-Diels-Alderase-like"/>
</dbReference>
<organism evidence="1 2">
    <name type="scientific">Zasmidium cellare ATCC 36951</name>
    <dbReference type="NCBI Taxonomy" id="1080233"/>
    <lineage>
        <taxon>Eukaryota</taxon>
        <taxon>Fungi</taxon>
        <taxon>Dikarya</taxon>
        <taxon>Ascomycota</taxon>
        <taxon>Pezizomycotina</taxon>
        <taxon>Dothideomycetes</taxon>
        <taxon>Dothideomycetidae</taxon>
        <taxon>Mycosphaerellales</taxon>
        <taxon>Mycosphaerellaceae</taxon>
        <taxon>Zasmidium</taxon>
    </lineage>
</organism>
<dbReference type="PANTHER" id="PTHR42060">
    <property type="entry name" value="NHL REPEAT-CONTAINING PROTEIN-RELATED"/>
    <property type="match status" value="1"/>
</dbReference>
<dbReference type="OrthoDB" id="9977941at2759"/>
<proteinExistence type="predicted"/>
<reference evidence="1" key="1">
    <citation type="journal article" date="2020" name="Stud. Mycol.">
        <title>101 Dothideomycetes genomes: a test case for predicting lifestyles and emergence of pathogens.</title>
        <authorList>
            <person name="Haridas S."/>
            <person name="Albert R."/>
            <person name="Binder M."/>
            <person name="Bloem J."/>
            <person name="Labutti K."/>
            <person name="Salamov A."/>
            <person name="Andreopoulos B."/>
            <person name="Baker S."/>
            <person name="Barry K."/>
            <person name="Bills G."/>
            <person name="Bluhm B."/>
            <person name="Cannon C."/>
            <person name="Castanera R."/>
            <person name="Culley D."/>
            <person name="Daum C."/>
            <person name="Ezra D."/>
            <person name="Gonzalez J."/>
            <person name="Henrissat B."/>
            <person name="Kuo A."/>
            <person name="Liang C."/>
            <person name="Lipzen A."/>
            <person name="Lutzoni F."/>
            <person name="Magnuson J."/>
            <person name="Mondo S."/>
            <person name="Nolan M."/>
            <person name="Ohm R."/>
            <person name="Pangilinan J."/>
            <person name="Park H.-J."/>
            <person name="Ramirez L."/>
            <person name="Alfaro M."/>
            <person name="Sun H."/>
            <person name="Tritt A."/>
            <person name="Yoshinaga Y."/>
            <person name="Zwiers L.-H."/>
            <person name="Turgeon B."/>
            <person name="Goodwin S."/>
            <person name="Spatafora J."/>
            <person name="Crous P."/>
            <person name="Grigoriev I."/>
        </authorList>
    </citation>
    <scope>NUCLEOTIDE SEQUENCE</scope>
    <source>
        <strain evidence="1">ATCC 36951</strain>
    </source>
</reference>
<dbReference type="Gene3D" id="2.120.10.30">
    <property type="entry name" value="TolB, C-terminal domain"/>
    <property type="match status" value="1"/>
</dbReference>
<evidence type="ECO:0000313" key="1">
    <source>
        <dbReference type="EMBL" id="KAF2174099.1"/>
    </source>
</evidence>
<dbReference type="AlphaFoldDB" id="A0A6A6D7F3"/>